<dbReference type="AlphaFoldDB" id="A0AAN6RYS8"/>
<protein>
    <submittedName>
        <fullName evidence="1">Uncharacterized protein</fullName>
    </submittedName>
</protein>
<feature type="non-terminal residue" evidence="1">
    <location>
        <position position="1"/>
    </location>
</feature>
<keyword evidence="2" id="KW-1185">Reference proteome</keyword>
<name>A0AAN6RYS8_9PEZI</name>
<comment type="caution">
    <text evidence="1">The sequence shown here is derived from an EMBL/GenBank/DDBJ whole genome shotgun (WGS) entry which is preliminary data.</text>
</comment>
<gene>
    <name evidence="1" type="ORF">QBC46DRAFT_234357</name>
</gene>
<evidence type="ECO:0000313" key="1">
    <source>
        <dbReference type="EMBL" id="KAK3933456.1"/>
    </source>
</evidence>
<feature type="non-terminal residue" evidence="1">
    <location>
        <position position="120"/>
    </location>
</feature>
<dbReference type="Proteomes" id="UP001303473">
    <property type="component" value="Unassembled WGS sequence"/>
</dbReference>
<accession>A0AAN6RYS8</accession>
<organism evidence="1 2">
    <name type="scientific">Diplogelasinospora grovesii</name>
    <dbReference type="NCBI Taxonomy" id="303347"/>
    <lineage>
        <taxon>Eukaryota</taxon>
        <taxon>Fungi</taxon>
        <taxon>Dikarya</taxon>
        <taxon>Ascomycota</taxon>
        <taxon>Pezizomycotina</taxon>
        <taxon>Sordariomycetes</taxon>
        <taxon>Sordariomycetidae</taxon>
        <taxon>Sordariales</taxon>
        <taxon>Diplogelasinosporaceae</taxon>
        <taxon>Diplogelasinospora</taxon>
    </lineage>
</organism>
<proteinExistence type="predicted"/>
<reference evidence="2" key="1">
    <citation type="journal article" date="2023" name="Mol. Phylogenet. Evol.">
        <title>Genome-scale phylogeny and comparative genomics of the fungal order Sordariales.</title>
        <authorList>
            <person name="Hensen N."/>
            <person name="Bonometti L."/>
            <person name="Westerberg I."/>
            <person name="Brannstrom I.O."/>
            <person name="Guillou S."/>
            <person name="Cros-Aarteil S."/>
            <person name="Calhoun S."/>
            <person name="Haridas S."/>
            <person name="Kuo A."/>
            <person name="Mondo S."/>
            <person name="Pangilinan J."/>
            <person name="Riley R."/>
            <person name="LaButti K."/>
            <person name="Andreopoulos B."/>
            <person name="Lipzen A."/>
            <person name="Chen C."/>
            <person name="Yan M."/>
            <person name="Daum C."/>
            <person name="Ng V."/>
            <person name="Clum A."/>
            <person name="Steindorff A."/>
            <person name="Ohm R.A."/>
            <person name="Martin F."/>
            <person name="Silar P."/>
            <person name="Natvig D.O."/>
            <person name="Lalanne C."/>
            <person name="Gautier V."/>
            <person name="Ament-Velasquez S.L."/>
            <person name="Kruys A."/>
            <person name="Hutchinson M.I."/>
            <person name="Powell A.J."/>
            <person name="Barry K."/>
            <person name="Miller A.N."/>
            <person name="Grigoriev I.V."/>
            <person name="Debuchy R."/>
            <person name="Gladieux P."/>
            <person name="Hiltunen Thoren M."/>
            <person name="Johannesson H."/>
        </authorList>
    </citation>
    <scope>NUCLEOTIDE SEQUENCE [LARGE SCALE GENOMIC DNA]</scope>
    <source>
        <strain evidence="2">CBS 340.73</strain>
    </source>
</reference>
<dbReference type="EMBL" id="MU854229">
    <property type="protein sequence ID" value="KAK3933456.1"/>
    <property type="molecule type" value="Genomic_DNA"/>
</dbReference>
<sequence length="120" mass="13466">SKPGLLYHRISQLPSTPFRMLLPHQHSKPFLSYISAVAFEDSVEKDHSPPTALPTFRDAPTGSIWFHSACQLSNVTEVILCRSHGKDRGRVVGMLLFYSNGSRSSVGQYRLDWVLQPITV</sequence>
<evidence type="ECO:0000313" key="2">
    <source>
        <dbReference type="Proteomes" id="UP001303473"/>
    </source>
</evidence>